<dbReference type="EMBL" id="KN822013">
    <property type="protein sequence ID" value="KIM67354.1"/>
    <property type="molecule type" value="Genomic_DNA"/>
</dbReference>
<dbReference type="Proteomes" id="UP000053989">
    <property type="component" value="Unassembled WGS sequence"/>
</dbReference>
<evidence type="ECO:0000313" key="2">
    <source>
        <dbReference type="EMBL" id="KIM67354.1"/>
    </source>
</evidence>
<dbReference type="AlphaFoldDB" id="A0A0C3EGB5"/>
<reference evidence="2 3" key="1">
    <citation type="submission" date="2014-04" db="EMBL/GenBank/DDBJ databases">
        <authorList>
            <consortium name="DOE Joint Genome Institute"/>
            <person name="Kuo A."/>
            <person name="Kohler A."/>
            <person name="Nagy L.G."/>
            <person name="Floudas D."/>
            <person name="Copeland A."/>
            <person name="Barry K.W."/>
            <person name="Cichocki N."/>
            <person name="Veneault-Fourrey C."/>
            <person name="LaButti K."/>
            <person name="Lindquist E.A."/>
            <person name="Lipzen A."/>
            <person name="Lundell T."/>
            <person name="Morin E."/>
            <person name="Murat C."/>
            <person name="Sun H."/>
            <person name="Tunlid A."/>
            <person name="Henrissat B."/>
            <person name="Grigoriev I.V."/>
            <person name="Hibbett D.S."/>
            <person name="Martin F."/>
            <person name="Nordberg H.P."/>
            <person name="Cantor M.N."/>
            <person name="Hua S.X."/>
        </authorList>
    </citation>
    <scope>NUCLEOTIDE SEQUENCE [LARGE SCALE GENOMIC DNA]</scope>
    <source>
        <strain evidence="2 3">Foug A</strain>
    </source>
</reference>
<feature type="region of interest" description="Disordered" evidence="1">
    <location>
        <begin position="126"/>
        <end position="150"/>
    </location>
</feature>
<proteinExistence type="predicted"/>
<sequence length="386" mass="42400">MSIESEDPHSSETPRVYLGGMRMCADDANGLGCRTDGSRSQVDGPGGLTDAPSASNKAETDVISHGDGMNTYLGAGDTKRAIDAMDGVETHADVSTRQGEVPSVESDASSIETDTRMAVNVRRDVRKRQAEAQTQNSPKGPQIEPPKSTHRWKRVGVGDVNVYLPWNAPVEALGRTLALGEVESGGEAIALRDIEGERAGVGVRAATEECKTMTYLRRGRIKFVPIKVNTARKDETTYHGCTSTAQPPIINLKRAYRVIGLRRRRGRMKIEPARLKIEHLNDEKQQNGEITYPGRTEIAQPPTNDAKCLNKAVGPGPRHDRIKIKSVKVKIKRINDKIAQDDETTYLHHAQLTQPLVNASRRACGVVGPKRRRDLIKIRPVNVNQT</sequence>
<protein>
    <submittedName>
        <fullName evidence="2">Uncharacterized protein</fullName>
    </submittedName>
</protein>
<feature type="region of interest" description="Disordered" evidence="1">
    <location>
        <begin position="32"/>
        <end position="69"/>
    </location>
</feature>
<reference evidence="3" key="2">
    <citation type="submission" date="2015-01" db="EMBL/GenBank/DDBJ databases">
        <title>Evolutionary Origins and Diversification of the Mycorrhizal Mutualists.</title>
        <authorList>
            <consortium name="DOE Joint Genome Institute"/>
            <consortium name="Mycorrhizal Genomics Consortium"/>
            <person name="Kohler A."/>
            <person name="Kuo A."/>
            <person name="Nagy L.G."/>
            <person name="Floudas D."/>
            <person name="Copeland A."/>
            <person name="Barry K.W."/>
            <person name="Cichocki N."/>
            <person name="Veneault-Fourrey C."/>
            <person name="LaButti K."/>
            <person name="Lindquist E.A."/>
            <person name="Lipzen A."/>
            <person name="Lundell T."/>
            <person name="Morin E."/>
            <person name="Murat C."/>
            <person name="Riley R."/>
            <person name="Ohm R."/>
            <person name="Sun H."/>
            <person name="Tunlid A."/>
            <person name="Henrissat B."/>
            <person name="Grigoriev I.V."/>
            <person name="Hibbett D.S."/>
            <person name="Martin F."/>
        </authorList>
    </citation>
    <scope>NUCLEOTIDE SEQUENCE [LARGE SCALE GENOMIC DNA]</scope>
    <source>
        <strain evidence="3">Foug A</strain>
    </source>
</reference>
<keyword evidence="3" id="KW-1185">Reference proteome</keyword>
<evidence type="ECO:0000313" key="3">
    <source>
        <dbReference type="Proteomes" id="UP000053989"/>
    </source>
</evidence>
<dbReference type="InParanoid" id="A0A0C3EGB5"/>
<feature type="region of interest" description="Disordered" evidence="1">
    <location>
        <begin position="90"/>
        <end position="111"/>
    </location>
</feature>
<dbReference type="HOGENOM" id="CLU_716024_0_0_1"/>
<organism evidence="2 3">
    <name type="scientific">Scleroderma citrinum Foug A</name>
    <dbReference type="NCBI Taxonomy" id="1036808"/>
    <lineage>
        <taxon>Eukaryota</taxon>
        <taxon>Fungi</taxon>
        <taxon>Dikarya</taxon>
        <taxon>Basidiomycota</taxon>
        <taxon>Agaricomycotina</taxon>
        <taxon>Agaricomycetes</taxon>
        <taxon>Agaricomycetidae</taxon>
        <taxon>Boletales</taxon>
        <taxon>Sclerodermatineae</taxon>
        <taxon>Sclerodermataceae</taxon>
        <taxon>Scleroderma</taxon>
    </lineage>
</organism>
<name>A0A0C3EGB5_9AGAM</name>
<evidence type="ECO:0000256" key="1">
    <source>
        <dbReference type="SAM" id="MobiDB-lite"/>
    </source>
</evidence>
<gene>
    <name evidence="2" type="ORF">SCLCIDRAFT_21204</name>
</gene>
<accession>A0A0C3EGB5</accession>